<evidence type="ECO:0000259" key="2">
    <source>
        <dbReference type="Pfam" id="PF10536"/>
    </source>
</evidence>
<dbReference type="EMBL" id="SDMP01000003">
    <property type="protein sequence ID" value="RYR69484.1"/>
    <property type="molecule type" value="Genomic_DNA"/>
</dbReference>
<feature type="region of interest" description="Disordered" evidence="1">
    <location>
        <begin position="345"/>
        <end position="403"/>
    </location>
</feature>
<dbReference type="PANTHER" id="PTHR46033">
    <property type="entry name" value="PROTEIN MAIN-LIKE 2"/>
    <property type="match status" value="1"/>
</dbReference>
<feature type="compositionally biased region" description="Acidic residues" evidence="1">
    <location>
        <begin position="383"/>
        <end position="393"/>
    </location>
</feature>
<gene>
    <name evidence="3" type="ORF">Ahy_A03g016040</name>
</gene>
<feature type="domain" description="Aminotransferase-like plant mobile" evidence="2">
    <location>
        <begin position="75"/>
        <end position="225"/>
    </location>
</feature>
<evidence type="ECO:0000313" key="4">
    <source>
        <dbReference type="Proteomes" id="UP000289738"/>
    </source>
</evidence>
<dbReference type="InterPro" id="IPR044824">
    <property type="entry name" value="MAIN-like"/>
</dbReference>
<evidence type="ECO:0000313" key="3">
    <source>
        <dbReference type="EMBL" id="RYR69484.1"/>
    </source>
</evidence>
<feature type="compositionally biased region" description="Polar residues" evidence="1">
    <location>
        <begin position="352"/>
        <end position="368"/>
    </location>
</feature>
<accession>A0A445E234</accession>
<dbReference type="PANTHER" id="PTHR46033:SF8">
    <property type="entry name" value="PROTEIN MAINTENANCE OF MERISTEMS-LIKE"/>
    <property type="match status" value="1"/>
</dbReference>
<dbReference type="GO" id="GO:0010073">
    <property type="term" value="P:meristem maintenance"/>
    <property type="evidence" value="ECO:0007669"/>
    <property type="project" value="InterPro"/>
</dbReference>
<feature type="compositionally biased region" description="Basic residues" evidence="1">
    <location>
        <begin position="245"/>
        <end position="255"/>
    </location>
</feature>
<name>A0A445E234_ARAHY</name>
<comment type="caution">
    <text evidence="3">The sequence shown here is derived from an EMBL/GenBank/DDBJ whole genome shotgun (WGS) entry which is preliminary data.</text>
</comment>
<feature type="region of interest" description="Disordered" evidence="1">
    <location>
        <begin position="242"/>
        <end position="313"/>
    </location>
</feature>
<proteinExistence type="predicted"/>
<dbReference type="AlphaFoldDB" id="A0A445E234"/>
<evidence type="ECO:0000256" key="1">
    <source>
        <dbReference type="SAM" id="MobiDB-lite"/>
    </source>
</evidence>
<organism evidence="3 4">
    <name type="scientific">Arachis hypogaea</name>
    <name type="common">Peanut</name>
    <dbReference type="NCBI Taxonomy" id="3818"/>
    <lineage>
        <taxon>Eukaryota</taxon>
        <taxon>Viridiplantae</taxon>
        <taxon>Streptophyta</taxon>
        <taxon>Embryophyta</taxon>
        <taxon>Tracheophyta</taxon>
        <taxon>Spermatophyta</taxon>
        <taxon>Magnoliopsida</taxon>
        <taxon>eudicotyledons</taxon>
        <taxon>Gunneridae</taxon>
        <taxon>Pentapetalae</taxon>
        <taxon>rosids</taxon>
        <taxon>fabids</taxon>
        <taxon>Fabales</taxon>
        <taxon>Fabaceae</taxon>
        <taxon>Papilionoideae</taxon>
        <taxon>50 kb inversion clade</taxon>
        <taxon>dalbergioids sensu lato</taxon>
        <taxon>Dalbergieae</taxon>
        <taxon>Pterocarpus clade</taxon>
        <taxon>Arachis</taxon>
    </lineage>
</organism>
<keyword evidence="4" id="KW-1185">Reference proteome</keyword>
<dbReference type="Pfam" id="PF10536">
    <property type="entry name" value="PMD"/>
    <property type="match status" value="1"/>
</dbReference>
<sequence length="416" mass="46883">MGDDPARLYQLDGVAHIDQRRGQVQKFAVNCSWFQETFGKCPEGADEDTVRRFARAYIMMLLGTQLFADKNNTHVRCRWSGYNPFVSEKGPRVQIWKLQIDMLQPRDFIWMPYSFSEVLQVVHPEALEPRHTVLWQSMTSLIYFAVIEWHQIDRVLPQFGGVQPRSRPALNIKFLMSKDGRGGDRWFPSALQHWHLHWESRADHVLRFDIVTDPEPSHTYLDWWRQHGKRWLDHAIQEADEAGRGRGRGRGRVGGRRAPVVGHNDGDLGDVAGGGGVAVGVVSPHHGGHGGEGYAIGDPSAHDEAGLGEGPLQDYFVGVPGDDQTLQKSTPWFLDEISAIMQEDEAARGRTSAHTVVSHSVAGPSSSRPLHVQPRTPAQAAPQDEEDEIEDEEPLIRRGQRTRVPRRCFTGSHLFR</sequence>
<dbReference type="Proteomes" id="UP000289738">
    <property type="component" value="Chromosome A03"/>
</dbReference>
<reference evidence="3 4" key="1">
    <citation type="submission" date="2019-01" db="EMBL/GenBank/DDBJ databases">
        <title>Sequencing of cultivated peanut Arachis hypogaea provides insights into genome evolution and oil improvement.</title>
        <authorList>
            <person name="Chen X."/>
        </authorList>
    </citation>
    <scope>NUCLEOTIDE SEQUENCE [LARGE SCALE GENOMIC DNA]</scope>
    <source>
        <strain evidence="4">cv. Fuhuasheng</strain>
        <tissue evidence="3">Leaves</tissue>
    </source>
</reference>
<protein>
    <recommendedName>
        <fullName evidence="2">Aminotransferase-like plant mobile domain-containing protein</fullName>
    </recommendedName>
</protein>
<dbReference type="InterPro" id="IPR019557">
    <property type="entry name" value="AminoTfrase-like_pln_mobile"/>
</dbReference>